<dbReference type="RefSeq" id="WP_090653557.1">
    <property type="nucleotide sequence ID" value="NZ_FOXQ01000001.1"/>
</dbReference>
<evidence type="ECO:0000256" key="1">
    <source>
        <dbReference type="SAM" id="Phobius"/>
    </source>
</evidence>
<keyword evidence="3" id="KW-1185">Reference proteome</keyword>
<organism evidence="2 3">
    <name type="scientific">Parafilimonas terrae</name>
    <dbReference type="NCBI Taxonomy" id="1465490"/>
    <lineage>
        <taxon>Bacteria</taxon>
        <taxon>Pseudomonadati</taxon>
        <taxon>Bacteroidota</taxon>
        <taxon>Chitinophagia</taxon>
        <taxon>Chitinophagales</taxon>
        <taxon>Chitinophagaceae</taxon>
        <taxon>Parafilimonas</taxon>
    </lineage>
</organism>
<keyword evidence="1" id="KW-1133">Transmembrane helix</keyword>
<dbReference type="AlphaFoldDB" id="A0A1I5RBS3"/>
<keyword evidence="1" id="KW-0812">Transmembrane</keyword>
<dbReference type="Proteomes" id="UP000199031">
    <property type="component" value="Unassembled WGS sequence"/>
</dbReference>
<name>A0A1I5RBS3_9BACT</name>
<reference evidence="2 3" key="1">
    <citation type="submission" date="2016-10" db="EMBL/GenBank/DDBJ databases">
        <authorList>
            <person name="de Groot N.N."/>
        </authorList>
    </citation>
    <scope>NUCLEOTIDE SEQUENCE [LARGE SCALE GENOMIC DNA]</scope>
    <source>
        <strain evidence="2 3">DSM 28286</strain>
    </source>
</reference>
<dbReference type="EMBL" id="FOXQ01000001">
    <property type="protein sequence ID" value="SFP55959.1"/>
    <property type="molecule type" value="Genomic_DNA"/>
</dbReference>
<proteinExistence type="predicted"/>
<sequence>MPEANSNTTLKRLRNHYRMVIMNDDTFEEVIKFRLSRLSAYIALSTTFLLMIGLAVALLVFTPLRYYMPGASANTDTRRELQTLKMRTDSLEQALKYKDVYLNGIKQVLGADDVLRDTASLKMPK</sequence>
<dbReference type="OrthoDB" id="9814377at2"/>
<dbReference type="STRING" id="1465490.SAMN05444277_101178"/>
<evidence type="ECO:0000313" key="3">
    <source>
        <dbReference type="Proteomes" id="UP000199031"/>
    </source>
</evidence>
<keyword evidence="1" id="KW-0472">Membrane</keyword>
<evidence type="ECO:0000313" key="2">
    <source>
        <dbReference type="EMBL" id="SFP55959.1"/>
    </source>
</evidence>
<gene>
    <name evidence="2" type="ORF">SAMN05444277_101178</name>
</gene>
<accession>A0A1I5RBS3</accession>
<protein>
    <submittedName>
        <fullName evidence="2">Uncharacterized protein</fullName>
    </submittedName>
</protein>
<feature type="transmembrane region" description="Helical" evidence="1">
    <location>
        <begin position="38"/>
        <end position="61"/>
    </location>
</feature>